<name>A0ABR1B5B6_POLSC</name>
<dbReference type="Gene3D" id="6.10.140.1230">
    <property type="match status" value="1"/>
</dbReference>
<sequence>MPDQYDNKLEDEFQLPECWKNDVRMGALFAPFRSKAINPTDWNSKMKFWTGLIESWCKSMKSPVLNVSSLKENFSRKGTMPACLEEVVQNLSSTGTLVLKENFVTTSETWKGWAVKVLVTNPVKWTFNTVKNIIIGKNVQSDLEYIHIPVLKFLGERLLKLVPSSSKGKLLTFDDLFILLNAKEDKEHLMLVLEYLAKEGSVSICNKNEEILVKFSKSSGKPVKISEIDLGLSNLEKQQKVLANNIKNLEVEKNEALEEAKKHLADKMKSLAKISLRRKKELERTIEMRATALENIQAILHKIDQAKLDSEVVECYQTGIKTLRGVFKETGLNEKNVTGTMEELEDVLNSHNCVEEALAKPLDLSADNDLEDELNELLLEDLPEVPKEKLPLPQSEKNNKNKKETEELKNKMEALSI</sequence>
<dbReference type="EMBL" id="JAWJWF010000003">
    <property type="protein sequence ID" value="KAK6635151.1"/>
    <property type="molecule type" value="Genomic_DNA"/>
</dbReference>
<keyword evidence="3" id="KW-0967">Endosome</keyword>
<keyword evidence="7" id="KW-1185">Reference proteome</keyword>
<protein>
    <recommendedName>
        <fullName evidence="8">Charged multivesicular body protein 7</fullName>
    </recommendedName>
</protein>
<dbReference type="PANTHER" id="PTHR22761:SF10">
    <property type="entry name" value="GH13992P"/>
    <property type="match status" value="1"/>
</dbReference>
<dbReference type="InterPro" id="IPR005024">
    <property type="entry name" value="Snf7_fam"/>
</dbReference>
<evidence type="ECO:0000256" key="4">
    <source>
        <dbReference type="SAM" id="Coils"/>
    </source>
</evidence>
<accession>A0ABR1B5B6</accession>
<evidence type="ECO:0000256" key="2">
    <source>
        <dbReference type="ARBA" id="ARBA00006190"/>
    </source>
</evidence>
<keyword evidence="4" id="KW-0175">Coiled coil</keyword>
<comment type="subcellular location">
    <subcellularLocation>
        <location evidence="1">Endosome</location>
    </subcellularLocation>
</comment>
<evidence type="ECO:0000256" key="5">
    <source>
        <dbReference type="SAM" id="MobiDB-lite"/>
    </source>
</evidence>
<evidence type="ECO:0000313" key="7">
    <source>
        <dbReference type="Proteomes" id="UP001359485"/>
    </source>
</evidence>
<dbReference type="Proteomes" id="UP001359485">
    <property type="component" value="Unassembled WGS sequence"/>
</dbReference>
<evidence type="ECO:0000313" key="6">
    <source>
        <dbReference type="EMBL" id="KAK6635151.1"/>
    </source>
</evidence>
<feature type="region of interest" description="Disordered" evidence="5">
    <location>
        <begin position="381"/>
        <end position="417"/>
    </location>
</feature>
<organism evidence="6 7">
    <name type="scientific">Polyplax serrata</name>
    <name type="common">Common mouse louse</name>
    <dbReference type="NCBI Taxonomy" id="468196"/>
    <lineage>
        <taxon>Eukaryota</taxon>
        <taxon>Metazoa</taxon>
        <taxon>Ecdysozoa</taxon>
        <taxon>Arthropoda</taxon>
        <taxon>Hexapoda</taxon>
        <taxon>Insecta</taxon>
        <taxon>Pterygota</taxon>
        <taxon>Neoptera</taxon>
        <taxon>Paraneoptera</taxon>
        <taxon>Psocodea</taxon>
        <taxon>Troctomorpha</taxon>
        <taxon>Phthiraptera</taxon>
        <taxon>Anoplura</taxon>
        <taxon>Polyplacidae</taxon>
        <taxon>Polyplax</taxon>
    </lineage>
</organism>
<evidence type="ECO:0000256" key="1">
    <source>
        <dbReference type="ARBA" id="ARBA00004177"/>
    </source>
</evidence>
<reference evidence="6 7" key="1">
    <citation type="submission" date="2023-09" db="EMBL/GenBank/DDBJ databases">
        <title>Genomes of two closely related lineages of the louse Polyplax serrata with different host specificities.</title>
        <authorList>
            <person name="Martinu J."/>
            <person name="Tarabai H."/>
            <person name="Stefka J."/>
            <person name="Hypsa V."/>
        </authorList>
    </citation>
    <scope>NUCLEOTIDE SEQUENCE [LARGE SCALE GENOMIC DNA]</scope>
    <source>
        <strain evidence="6">98ZLc_SE</strain>
    </source>
</reference>
<proteinExistence type="inferred from homology"/>
<comment type="caution">
    <text evidence="6">The sequence shown here is derived from an EMBL/GenBank/DDBJ whole genome shotgun (WGS) entry which is preliminary data.</text>
</comment>
<feature type="coiled-coil region" evidence="4">
    <location>
        <begin position="232"/>
        <end position="274"/>
    </location>
</feature>
<comment type="similarity">
    <text evidence="2">Belongs to the SNF7 family.</text>
</comment>
<dbReference type="PANTHER" id="PTHR22761">
    <property type="entry name" value="CHARGED MULTIVESICULAR BODY PROTEIN"/>
    <property type="match status" value="1"/>
</dbReference>
<gene>
    <name evidence="6" type="ORF">RUM44_000400</name>
</gene>
<dbReference type="Pfam" id="PF03357">
    <property type="entry name" value="Snf7"/>
    <property type="match status" value="1"/>
</dbReference>
<feature type="compositionally biased region" description="Basic and acidic residues" evidence="5">
    <location>
        <begin position="397"/>
        <end position="417"/>
    </location>
</feature>
<evidence type="ECO:0008006" key="8">
    <source>
        <dbReference type="Google" id="ProtNLM"/>
    </source>
</evidence>
<evidence type="ECO:0000256" key="3">
    <source>
        <dbReference type="ARBA" id="ARBA00022753"/>
    </source>
</evidence>
<dbReference type="Pfam" id="PF25880">
    <property type="entry name" value="WHD_CHMP7_1st"/>
    <property type="match status" value="1"/>
</dbReference>